<accession>A0A127QFN0</accession>
<dbReference type="Proteomes" id="UP000071778">
    <property type="component" value="Chromosome"/>
</dbReference>
<evidence type="ECO:0000313" key="2">
    <source>
        <dbReference type="Proteomes" id="UP000071778"/>
    </source>
</evidence>
<dbReference type="PATRIC" id="fig|279058.17.peg.1136"/>
<gene>
    <name evidence="1" type="ORF">CAter282_1056</name>
</gene>
<dbReference type="AlphaFoldDB" id="A0A127QFN0"/>
<protein>
    <submittedName>
        <fullName evidence="1">Uncharacterized protein</fullName>
    </submittedName>
</protein>
<organism evidence="1 2">
    <name type="scientific">Collimonas arenae</name>
    <dbReference type="NCBI Taxonomy" id="279058"/>
    <lineage>
        <taxon>Bacteria</taxon>
        <taxon>Pseudomonadati</taxon>
        <taxon>Pseudomonadota</taxon>
        <taxon>Betaproteobacteria</taxon>
        <taxon>Burkholderiales</taxon>
        <taxon>Oxalobacteraceae</taxon>
        <taxon>Collimonas</taxon>
    </lineage>
</organism>
<reference evidence="1 2" key="1">
    <citation type="submission" date="2015-11" db="EMBL/GenBank/DDBJ databases">
        <title>Exploring the genomic traits of fungus-feeding bacterial genus Collimonas.</title>
        <authorList>
            <person name="Song C."/>
            <person name="Schmidt R."/>
            <person name="de Jager V."/>
            <person name="Krzyzanowska D."/>
            <person name="Jongedijk E."/>
            <person name="Cankar K."/>
            <person name="Beekwilder J."/>
            <person name="van Veen A."/>
            <person name="de Boer W."/>
            <person name="van Veen J.A."/>
            <person name="Garbeva P."/>
        </authorList>
    </citation>
    <scope>NUCLEOTIDE SEQUENCE [LARGE SCALE GENOMIC DNA]</scope>
    <source>
        <strain evidence="1 2">Ter282</strain>
    </source>
</reference>
<proteinExistence type="predicted"/>
<keyword evidence="2" id="KW-1185">Reference proteome</keyword>
<sequence>MGINDNVLSLKDVVFWICRCRFYSSAVDPAVWLPAHSCRPTCRSQ</sequence>
<name>A0A127QFN0_9BURK</name>
<evidence type="ECO:0000313" key="1">
    <source>
        <dbReference type="EMBL" id="AMP08851.1"/>
    </source>
</evidence>
<dbReference type="EMBL" id="CP013235">
    <property type="protein sequence ID" value="AMP08851.1"/>
    <property type="molecule type" value="Genomic_DNA"/>
</dbReference>